<name>A0A814LSH4_9BILA</name>
<keyword evidence="1" id="KW-0378">Hydrolase</keyword>
<dbReference type="AlphaFoldDB" id="A0A814LSH4"/>
<dbReference type="EMBL" id="CAJOAX010004614">
    <property type="protein sequence ID" value="CAF3913548.1"/>
    <property type="molecule type" value="Genomic_DNA"/>
</dbReference>
<evidence type="ECO:0000256" key="2">
    <source>
        <dbReference type="ARBA" id="ARBA00038334"/>
    </source>
</evidence>
<organism evidence="5 7">
    <name type="scientific">Rotaria sordida</name>
    <dbReference type="NCBI Taxonomy" id="392033"/>
    <lineage>
        <taxon>Eukaryota</taxon>
        <taxon>Metazoa</taxon>
        <taxon>Spiralia</taxon>
        <taxon>Gnathifera</taxon>
        <taxon>Rotifera</taxon>
        <taxon>Eurotatoria</taxon>
        <taxon>Bdelloidea</taxon>
        <taxon>Philodinida</taxon>
        <taxon>Philodinidae</taxon>
        <taxon>Rotaria</taxon>
    </lineage>
</organism>
<dbReference type="OrthoDB" id="408373at2759"/>
<reference evidence="5" key="1">
    <citation type="submission" date="2021-02" db="EMBL/GenBank/DDBJ databases">
        <authorList>
            <person name="Nowell W R."/>
        </authorList>
    </citation>
    <scope>NUCLEOTIDE SEQUENCE</scope>
</reference>
<dbReference type="PANTHER" id="PTHR43329">
    <property type="entry name" value="EPOXIDE HYDROLASE"/>
    <property type="match status" value="1"/>
</dbReference>
<evidence type="ECO:0000256" key="3">
    <source>
        <dbReference type="SAM" id="Phobius"/>
    </source>
</evidence>
<dbReference type="Proteomes" id="UP000663882">
    <property type="component" value="Unassembled WGS sequence"/>
</dbReference>
<accession>A0A814LSH4</accession>
<feature type="domain" description="AB hydrolase-1" evidence="4">
    <location>
        <begin position="94"/>
        <end position="335"/>
    </location>
</feature>
<keyword evidence="3" id="KW-0472">Membrane</keyword>
<dbReference type="EMBL" id="CAJNOO010000957">
    <property type="protein sequence ID" value="CAF1069453.1"/>
    <property type="molecule type" value="Genomic_DNA"/>
</dbReference>
<evidence type="ECO:0000256" key="1">
    <source>
        <dbReference type="ARBA" id="ARBA00022801"/>
    </source>
</evidence>
<comment type="similarity">
    <text evidence="2">Belongs to the AB hydrolase superfamily. Epoxide hydrolase family.</text>
</comment>
<dbReference type="PRINTS" id="PR00111">
    <property type="entry name" value="ABHYDROLASE"/>
</dbReference>
<dbReference type="GO" id="GO:0004301">
    <property type="term" value="F:epoxide hydrolase activity"/>
    <property type="evidence" value="ECO:0007669"/>
    <property type="project" value="UniProtKB-ARBA"/>
</dbReference>
<keyword evidence="3" id="KW-1133">Transmembrane helix</keyword>
<proteinExistence type="inferred from homology"/>
<protein>
    <recommendedName>
        <fullName evidence="4">AB hydrolase-1 domain-containing protein</fullName>
    </recommendedName>
</protein>
<keyword evidence="3" id="KW-0812">Transmembrane</keyword>
<evidence type="ECO:0000313" key="7">
    <source>
        <dbReference type="Proteomes" id="UP000663882"/>
    </source>
</evidence>
<dbReference type="Proteomes" id="UP000663823">
    <property type="component" value="Unassembled WGS sequence"/>
</dbReference>
<evidence type="ECO:0000313" key="5">
    <source>
        <dbReference type="EMBL" id="CAF1069453.1"/>
    </source>
</evidence>
<dbReference type="InterPro" id="IPR000073">
    <property type="entry name" value="AB_hydrolase_1"/>
</dbReference>
<sequence>MLLPSIDVSATPVSIIAYSFIGITYLAFLYGIYGVLLTLFQFLCVGRKRFFQRIDRPSPPSKAMDPIYGNHEMIKLKSSGISLHYVSKGVPNQPMILFIHGFPECWYSWRYQMKYFSKNYRVIAIDQRGYGLSSKLPFIFDYRIEALAGDVADIIEQLGYESCVLVGHDSGGFVAWATAILYPHLINKLIIMNCPHPSAFRRQLSLGQIHRSWYMFFSQIPLIPELSFQADDFSIFKKAFHGKTTGLMNKDHITDEDINVYKYIFSQAGTTKAVLNYFRALFRYQCDLASVQITIPVLLLWGCPDPTLNEELANASQKYCTDIRVKQIPNASHWINQDIPDIVNKHIEVFLNEIRNIQPTEDF</sequence>
<comment type="caution">
    <text evidence="5">The sequence shown here is derived from an EMBL/GenBank/DDBJ whole genome shotgun (WGS) entry which is preliminary data.</text>
</comment>
<gene>
    <name evidence="6" type="ORF">OTI717_LOCUS24428</name>
    <name evidence="5" type="ORF">RFH988_LOCUS17694</name>
</gene>
<dbReference type="PRINTS" id="PR00412">
    <property type="entry name" value="EPOXHYDRLASE"/>
</dbReference>
<evidence type="ECO:0000259" key="4">
    <source>
        <dbReference type="Pfam" id="PF00561"/>
    </source>
</evidence>
<evidence type="ECO:0000313" key="6">
    <source>
        <dbReference type="EMBL" id="CAF3913548.1"/>
    </source>
</evidence>
<dbReference type="InterPro" id="IPR029058">
    <property type="entry name" value="AB_hydrolase_fold"/>
</dbReference>
<dbReference type="SUPFAM" id="SSF53474">
    <property type="entry name" value="alpha/beta-Hydrolases"/>
    <property type="match status" value="1"/>
</dbReference>
<dbReference type="Gene3D" id="3.40.50.1820">
    <property type="entry name" value="alpha/beta hydrolase"/>
    <property type="match status" value="1"/>
</dbReference>
<dbReference type="Pfam" id="PF00561">
    <property type="entry name" value="Abhydrolase_1"/>
    <property type="match status" value="1"/>
</dbReference>
<dbReference type="InterPro" id="IPR000639">
    <property type="entry name" value="Epox_hydrolase-like"/>
</dbReference>
<feature type="transmembrane region" description="Helical" evidence="3">
    <location>
        <begin position="15"/>
        <end position="43"/>
    </location>
</feature>